<dbReference type="AlphaFoldDB" id="A0AAD6BZA9"/>
<comment type="caution">
    <text evidence="1">The sequence shown here is derived from an EMBL/GenBank/DDBJ whole genome shotgun (WGS) entry which is preliminary data.</text>
</comment>
<dbReference type="RefSeq" id="XP_056761433.1">
    <property type="nucleotide sequence ID" value="XM_056912584.1"/>
</dbReference>
<accession>A0AAD6BZA9</accession>
<protein>
    <submittedName>
        <fullName evidence="1">Uncharacterized protein</fullName>
    </submittedName>
</protein>
<evidence type="ECO:0000313" key="1">
    <source>
        <dbReference type="EMBL" id="KAJ5438204.1"/>
    </source>
</evidence>
<proteinExistence type="predicted"/>
<evidence type="ECO:0000313" key="2">
    <source>
        <dbReference type="Proteomes" id="UP001213681"/>
    </source>
</evidence>
<organism evidence="1 2">
    <name type="scientific">Penicillium daleae</name>
    <dbReference type="NCBI Taxonomy" id="63821"/>
    <lineage>
        <taxon>Eukaryota</taxon>
        <taxon>Fungi</taxon>
        <taxon>Dikarya</taxon>
        <taxon>Ascomycota</taxon>
        <taxon>Pezizomycotina</taxon>
        <taxon>Eurotiomycetes</taxon>
        <taxon>Eurotiomycetidae</taxon>
        <taxon>Eurotiales</taxon>
        <taxon>Aspergillaceae</taxon>
        <taxon>Penicillium</taxon>
    </lineage>
</organism>
<dbReference type="EMBL" id="JAPVEA010000008">
    <property type="protein sequence ID" value="KAJ5438204.1"/>
    <property type="molecule type" value="Genomic_DNA"/>
</dbReference>
<dbReference type="Proteomes" id="UP001213681">
    <property type="component" value="Unassembled WGS sequence"/>
</dbReference>
<reference evidence="1" key="1">
    <citation type="submission" date="2022-12" db="EMBL/GenBank/DDBJ databases">
        <authorList>
            <person name="Petersen C."/>
        </authorList>
    </citation>
    <scope>NUCLEOTIDE SEQUENCE</scope>
    <source>
        <strain evidence="1">IBT 16125</strain>
    </source>
</reference>
<name>A0AAD6BZA9_9EURO</name>
<dbReference type="GeneID" id="81602827"/>
<keyword evidence="2" id="KW-1185">Reference proteome</keyword>
<gene>
    <name evidence="1" type="ORF">N7458_009202</name>
</gene>
<sequence>MSYREELQARSRCPIEELCDAIYPATALSAITGDLDFFAERSIITIRNDVVTVFNDQLISRMPGGSRIY</sequence>
<reference evidence="1" key="2">
    <citation type="journal article" date="2023" name="IMA Fungus">
        <title>Comparative genomic study of the Penicillium genus elucidates a diverse pangenome and 15 lateral gene transfer events.</title>
        <authorList>
            <person name="Petersen C."/>
            <person name="Sorensen T."/>
            <person name="Nielsen M.R."/>
            <person name="Sondergaard T.E."/>
            <person name="Sorensen J.L."/>
            <person name="Fitzpatrick D.A."/>
            <person name="Frisvad J.C."/>
            <person name="Nielsen K.L."/>
        </authorList>
    </citation>
    <scope>NUCLEOTIDE SEQUENCE</scope>
    <source>
        <strain evidence="1">IBT 16125</strain>
    </source>
</reference>